<sequence>MGLKWCGNRPYIIRYVVIVLICVLELTSTEAVTTAEEFHFTHNYYNATIYEKAPGKTYLTPTRKMGIYVSDPTLEVKYRIFDGDKTNIFRAEEYRVGDFVFLRVRTHTSSHGVLNREFQSHYHLKIKAVAQVESSTTLTATADLIITVADRNDLRPLFDQEFYNVTVSEDATLHSNIVKVTAFDGDIGINSEIYYSFRQWTNTFAIHPTSGVISLTGQLNYFQQKEYELEISAEDRGPKSSETRSYKDRNAIVKIWVTQKNFFAPEIHVQRLSSFQENEPGETTYAVLNIIDKDIGQNGQIGNVRILDGPYSEHFKIVQGPIKGDYDVVIMESLERESLPHGFNVTVEASDLGQPPKISQSIIFVDISANDDPPLFSDDVLFASVEEIAPIGTPVIYLHAKDKDVGRSAEILYEIASGNDNGLFRINKNSGLISTASALNTEINDNVELVVNAVDRANMEAIRKGTVKVNITVVDCNDNAPIFNISDKNVYVDENLPIGSEVYKVEAFDLDQGENSRISFSIANQNSVPFEIDHFTGVMRTTQVLDYESMKRVHRVKISASDWGSPFIRRSEIILSMHVRNINDNGPLFEKVDCSGYLSREAPIGTELVVITAIDFDNDIINYNIQSGNDDGCFEIGITTGVLTLNCSITEPEGSKRNLVIMASDGVHDSEPVFVTLTLVNNKRNFQLSNSDANIQCEPTNATQELTKQLQLSKQRNEANSDDDLIFETTTKVPNRHAPVFTGRIIFNVSESVAIGTTLFTVSTIDPDHGYAGMVVYVINDGDPYDQFKVNTTDGRLIVMAKLDRELIPRYDIEIIASDLAEVGSRKSASTIVSINVLDENDNAPVFEKTSYDVSVSEGILINSTIKQVLATDRDLNQNGKITYSLLAHADTFAVNKASGFITIKKLLDREMVEVYYLPVKAADNGSIPLASTATVTVTVLDVNDNIPRFIPEIYNVKIREDLPIGTVVTTVTAEDQDKGENGRVTYRLTYGSDDKFQIDENTGVIRITGKLDFESRQIYNVSVHAEDGGDPALMSACVINVEIIDVNENLEPPVFSSFVEIGYVKENLPVDSVVMYVSASDPDGIDDGRGLVTYSIRDGSGLGRFSIDNNGTIRTKQVLDRETTSHYWLTVYAQDRGLVPLHARLEVFINVIDVNDNVPQMQHPVYYMEITENSDEGTVVGQVTATDKDENPSQSLTYKITKPRSSQQYKVGKQATDKKKKNKKKKIIIIMKN</sequence>
<evidence type="ECO:0000259" key="10">
    <source>
        <dbReference type="PROSITE" id="PS50268"/>
    </source>
</evidence>
<feature type="domain" description="Cadherin" evidence="10">
    <location>
        <begin position="484"/>
        <end position="589"/>
    </location>
</feature>
<dbReference type="PROSITE" id="PS50268">
    <property type="entry name" value="CADHERIN_2"/>
    <property type="match status" value="11"/>
</dbReference>
<dbReference type="InterPro" id="IPR020894">
    <property type="entry name" value="Cadherin_CS"/>
</dbReference>
<organism evidence="11 12">
    <name type="scientific">Tegillarca granosa</name>
    <name type="common">Malaysian cockle</name>
    <name type="synonym">Anadara granosa</name>
    <dbReference type="NCBI Taxonomy" id="220873"/>
    <lineage>
        <taxon>Eukaryota</taxon>
        <taxon>Metazoa</taxon>
        <taxon>Spiralia</taxon>
        <taxon>Lophotrochozoa</taxon>
        <taxon>Mollusca</taxon>
        <taxon>Bivalvia</taxon>
        <taxon>Autobranchia</taxon>
        <taxon>Pteriomorphia</taxon>
        <taxon>Arcoida</taxon>
        <taxon>Arcoidea</taxon>
        <taxon>Arcidae</taxon>
        <taxon>Tegillarca</taxon>
    </lineage>
</organism>
<evidence type="ECO:0000256" key="2">
    <source>
        <dbReference type="ARBA" id="ARBA00022692"/>
    </source>
</evidence>
<dbReference type="CDD" id="cd11304">
    <property type="entry name" value="Cadherin_repeat"/>
    <property type="match status" value="11"/>
</dbReference>
<feature type="domain" description="Cadherin" evidence="10">
    <location>
        <begin position="598"/>
        <end position="701"/>
    </location>
</feature>
<feature type="domain" description="Cadherin" evidence="10">
    <location>
        <begin position="377"/>
        <end position="483"/>
    </location>
</feature>
<dbReference type="Proteomes" id="UP001217089">
    <property type="component" value="Unassembled WGS sequence"/>
</dbReference>
<evidence type="ECO:0000256" key="8">
    <source>
        <dbReference type="SAM" id="MobiDB-lite"/>
    </source>
</evidence>
<evidence type="ECO:0000256" key="7">
    <source>
        <dbReference type="PROSITE-ProRule" id="PRU00043"/>
    </source>
</evidence>
<dbReference type="PRINTS" id="PR00205">
    <property type="entry name" value="CADHERIN"/>
</dbReference>
<evidence type="ECO:0000256" key="9">
    <source>
        <dbReference type="SAM" id="Phobius"/>
    </source>
</evidence>
<feature type="domain" description="Cadherin" evidence="10">
    <location>
        <begin position="41"/>
        <end position="158"/>
    </location>
</feature>
<evidence type="ECO:0000256" key="6">
    <source>
        <dbReference type="ARBA" id="ARBA00023136"/>
    </source>
</evidence>
<accession>A0ABQ9E2R6</accession>
<feature type="transmembrane region" description="Helical" evidence="9">
    <location>
        <begin position="12"/>
        <end position="29"/>
    </location>
</feature>
<keyword evidence="3" id="KW-0677">Repeat</keyword>
<evidence type="ECO:0000256" key="1">
    <source>
        <dbReference type="ARBA" id="ARBA00004370"/>
    </source>
</evidence>
<dbReference type="EMBL" id="JARBDR010000923">
    <property type="protein sequence ID" value="KAJ8298439.1"/>
    <property type="molecule type" value="Genomic_DNA"/>
</dbReference>
<gene>
    <name evidence="11" type="ORF">KUTeg_024970</name>
</gene>
<keyword evidence="6 9" id="KW-0472">Membrane</keyword>
<keyword evidence="5 9" id="KW-1133">Transmembrane helix</keyword>
<feature type="domain" description="Cadherin" evidence="10">
    <location>
        <begin position="951"/>
        <end position="1056"/>
    </location>
</feature>
<dbReference type="Pfam" id="PF00028">
    <property type="entry name" value="Cadherin"/>
    <property type="match status" value="9"/>
</dbReference>
<keyword evidence="4 7" id="KW-0106">Calcium</keyword>
<comment type="subcellular location">
    <subcellularLocation>
        <location evidence="1">Membrane</location>
    </subcellularLocation>
</comment>
<evidence type="ECO:0000256" key="3">
    <source>
        <dbReference type="ARBA" id="ARBA00022737"/>
    </source>
</evidence>
<feature type="region of interest" description="Disordered" evidence="8">
    <location>
        <begin position="1206"/>
        <end position="1226"/>
    </location>
</feature>
<evidence type="ECO:0000313" key="12">
    <source>
        <dbReference type="Proteomes" id="UP001217089"/>
    </source>
</evidence>
<dbReference type="PROSITE" id="PS00232">
    <property type="entry name" value="CADHERIN_1"/>
    <property type="match status" value="3"/>
</dbReference>
<feature type="domain" description="Cadherin" evidence="10">
    <location>
        <begin position="848"/>
        <end position="950"/>
    </location>
</feature>
<evidence type="ECO:0000256" key="4">
    <source>
        <dbReference type="ARBA" id="ARBA00022837"/>
    </source>
</evidence>
<evidence type="ECO:0000256" key="5">
    <source>
        <dbReference type="ARBA" id="ARBA00022989"/>
    </source>
</evidence>
<dbReference type="PANTHER" id="PTHR24026:SF126">
    <property type="entry name" value="PROTOCADHERIN FAT 4"/>
    <property type="match status" value="1"/>
</dbReference>
<dbReference type="InterPro" id="IPR002126">
    <property type="entry name" value="Cadherin-like_dom"/>
</dbReference>
<proteinExistence type="predicted"/>
<feature type="domain" description="Cadherin" evidence="10">
    <location>
        <begin position="159"/>
        <end position="267"/>
    </location>
</feature>
<dbReference type="Gene3D" id="2.60.40.60">
    <property type="entry name" value="Cadherins"/>
    <property type="match status" value="11"/>
</dbReference>
<evidence type="ECO:0000313" key="11">
    <source>
        <dbReference type="EMBL" id="KAJ8298439.1"/>
    </source>
</evidence>
<feature type="domain" description="Cadherin" evidence="10">
    <location>
        <begin position="267"/>
        <end position="376"/>
    </location>
</feature>
<dbReference type="SUPFAM" id="SSF49313">
    <property type="entry name" value="Cadherin-like"/>
    <property type="match status" value="11"/>
</dbReference>
<reference evidence="11 12" key="1">
    <citation type="submission" date="2022-12" db="EMBL/GenBank/DDBJ databases">
        <title>Chromosome-level genome of Tegillarca granosa.</title>
        <authorList>
            <person name="Kim J."/>
        </authorList>
    </citation>
    <scope>NUCLEOTIDE SEQUENCE [LARGE SCALE GENOMIC DNA]</scope>
    <source>
        <strain evidence="11">Teg-2019</strain>
        <tissue evidence="11">Adductor muscle</tissue>
    </source>
</reference>
<name>A0ABQ9E2R6_TEGGR</name>
<dbReference type="InterPro" id="IPR015919">
    <property type="entry name" value="Cadherin-like_sf"/>
</dbReference>
<feature type="domain" description="Cadherin" evidence="10">
    <location>
        <begin position="1163"/>
        <end position="1202"/>
    </location>
</feature>
<feature type="domain" description="Cadherin" evidence="10">
    <location>
        <begin position="1065"/>
        <end position="1162"/>
    </location>
</feature>
<keyword evidence="12" id="KW-1185">Reference proteome</keyword>
<dbReference type="PANTHER" id="PTHR24026">
    <property type="entry name" value="FAT ATYPICAL CADHERIN-RELATED"/>
    <property type="match status" value="1"/>
</dbReference>
<dbReference type="SMART" id="SM00112">
    <property type="entry name" value="CA"/>
    <property type="match status" value="10"/>
</dbReference>
<feature type="domain" description="Cadherin" evidence="10">
    <location>
        <begin position="749"/>
        <end position="847"/>
    </location>
</feature>
<protein>
    <recommendedName>
        <fullName evidence="10">Cadherin domain-containing protein</fullName>
    </recommendedName>
</protein>
<keyword evidence="2 9" id="KW-0812">Transmembrane</keyword>
<comment type="caution">
    <text evidence="11">The sequence shown here is derived from an EMBL/GenBank/DDBJ whole genome shotgun (WGS) entry which is preliminary data.</text>
</comment>